<keyword evidence="2" id="KW-1185">Reference proteome</keyword>
<dbReference type="EMBL" id="LGIA01000032">
    <property type="protein sequence ID" value="KOH46304.1"/>
    <property type="molecule type" value="Genomic_DNA"/>
</dbReference>
<dbReference type="Gene3D" id="2.120.10.30">
    <property type="entry name" value="TolB, C-terminal domain"/>
    <property type="match status" value="1"/>
</dbReference>
<dbReference type="Proteomes" id="UP000036958">
    <property type="component" value="Unassembled WGS sequence"/>
</dbReference>
<dbReference type="RefSeq" id="WP_053180027.1">
    <property type="nucleotide sequence ID" value="NZ_LGIA01000032.1"/>
</dbReference>
<sequence length="972" mass="110594">MKLSCLIRNSCIFIFALALIAPLTGRSQYFSTGQEPAKIKWRQINTANFQLIYPEDYEEKARQVASIFEKVYAYGHQSLGHEPRKISVILHTHTVKSNGLVAWSPKRVELFTTPHQGIYAQDWIEQLAIHEFRHVVQMDKIQQELPRLLTVLFGEQAAAVTVGAYLPFWFIEGDAVVTETALSNAGRGRLPSFLMENKAQAVEKGLYSFNKASMGSYKDFVPNRYKFGYWMVGGTRQKYGAHFWSDVLEEIAQRPLSVSPFNRVLKRETGFRQKELYETLFSEYRKEWSRELEGLDLTPVSLLTQRAKFQTNYTQAHALNDSTIIALKHSRSDLTRIVKLTAGAEEIVFTPGSIFQESFSGEKNMLIWSERRPDVRWTHADRSVIVVYNIANRKKQEFRYENKLFSPQIAPEKLRFAAVEVDKTNRYFLSVFDLASGKRLKQFAFPQNPFLFTPCWDSNGEKLYFVALSSQGKSLVSVNLFDEKLDTLIAASFHEIRNPEFADGTVYFTGSFTGIDNIYAHHLNDGNTEQLSSVAFGADYPAISNGKILLSNYTSDGYQLASLDNSEADGTSLDEILPKKYELAETLARQEGQVLDFSDQEPAVVSSKPYRKLAHIFNFHSWAPVYVDIDDSDIQPGVSLFSQNKLGTAETRLGYEYNWEEEAGKYIVAFKYSGLFPVFDAELNYGKRNRDFKVIQQTSVQTPSGFATVNDTVRQNIEWNELSFEGGVSIPLVFSQGKYTQLVRPEIEYSYQNVSHTSSTPSEFYKGYYHALTYRLFLQNSLGRSELDLQARWAQAIEFIYRDGLKGSSDIGSLAAVQGYLFFPGFFNNHGIKIFNGYQNKKPGSSFAFGNSVRIPRGYHSFQNDKLYTLGTDYVMPLVYPDLSVGRLIYLKRVRSSFFYDYGRGRGDIYSSDGEVAGRYTTKMQSLGVELTADGHFLRLVTPVSLGFRGAYMPDTQNFHLQVLFSVSFDSL</sequence>
<dbReference type="STRING" id="1409788.NC99_08410"/>
<reference evidence="2" key="1">
    <citation type="submission" date="2015-07" db="EMBL/GenBank/DDBJ databases">
        <title>Genome sequencing of Sunxiuqinia dokdonensis strain SK.</title>
        <authorList>
            <person name="Ahn S."/>
            <person name="Kim B.-C."/>
        </authorList>
    </citation>
    <scope>NUCLEOTIDE SEQUENCE [LARGE SCALE GENOMIC DNA]</scope>
    <source>
        <strain evidence="2">SK</strain>
    </source>
</reference>
<accession>A0A0L8VCW4</accession>
<dbReference type="AlphaFoldDB" id="A0A0L8VCW4"/>
<evidence type="ECO:0000313" key="1">
    <source>
        <dbReference type="EMBL" id="KOH46304.1"/>
    </source>
</evidence>
<gene>
    <name evidence="1" type="ORF">NC99_08410</name>
</gene>
<dbReference type="SUPFAM" id="SSF82171">
    <property type="entry name" value="DPP6 N-terminal domain-like"/>
    <property type="match status" value="1"/>
</dbReference>
<protein>
    <recommendedName>
        <fullName evidence="3">Peptidase MA-like domain-containing protein</fullName>
    </recommendedName>
</protein>
<comment type="caution">
    <text evidence="1">The sequence shown here is derived from an EMBL/GenBank/DDBJ whole genome shotgun (WGS) entry which is preliminary data.</text>
</comment>
<dbReference type="InterPro" id="IPR011042">
    <property type="entry name" value="6-blade_b-propeller_TolB-like"/>
</dbReference>
<dbReference type="OrthoDB" id="9799878at2"/>
<organism evidence="1 2">
    <name type="scientific">Sunxiuqinia dokdonensis</name>
    <dbReference type="NCBI Taxonomy" id="1409788"/>
    <lineage>
        <taxon>Bacteria</taxon>
        <taxon>Pseudomonadati</taxon>
        <taxon>Bacteroidota</taxon>
        <taxon>Bacteroidia</taxon>
        <taxon>Marinilabiliales</taxon>
        <taxon>Prolixibacteraceae</taxon>
        <taxon>Sunxiuqinia</taxon>
    </lineage>
</organism>
<evidence type="ECO:0000313" key="2">
    <source>
        <dbReference type="Proteomes" id="UP000036958"/>
    </source>
</evidence>
<name>A0A0L8VCW4_9BACT</name>
<proteinExistence type="predicted"/>
<evidence type="ECO:0008006" key="3">
    <source>
        <dbReference type="Google" id="ProtNLM"/>
    </source>
</evidence>